<sequence length="528" mass="57994">MRGLFKWAGCAAMLVACGGPETDEALEAGEDPGTRLASVTLPEGQSISFHEVPDYGIVTVVKGPRGTPMPDAAAFDGMPITEVYRKLSGGQEPPAKLVEAASRAPSMLHLTPTREALAPEGPARSSADVGPGVVSQQALPDTAWWSANFCQGLNQEYDAIWCPTNVYSWAHSGWGPVQKYYQACATTGEATGTLWLEKWASGAWQRLQTASLPKWWWTCTWAVGAAQYRSGVDATANALFMERYRYAIPNIVANLSDFPSDRSYTGFSDNLQGLTHDAHYWYQTRNATNFWKDESTEGLIAWWPMSGLNNNPGGTYRMPSPWYNAGFRHYGDLVHVNGYLYIAMDGPGRSGAVGVFNTSMQYIGYASLPQWEGGVAFIAHNPRDGLFYAVTNHPGYTVLRGYQITLSGTTVSITHKRTLSFSSNIPQGTWIQGGKISARGNLYVSVGGGGQTSGIYMVDVVNGYVQGYYYVPYGSTDEFEGLDLWDLDADQRMGARGQIHMQKINIDLPGFDDDYWLGHYRVDDPSRL</sequence>
<reference evidence="2 3" key="1">
    <citation type="submission" date="2016-10" db="EMBL/GenBank/DDBJ databases">
        <authorList>
            <person name="Varghese N."/>
            <person name="Submissions S."/>
        </authorList>
    </citation>
    <scope>NUCLEOTIDE SEQUENCE [LARGE SCALE GENOMIC DNA]</scope>
    <source>
        <strain evidence="2 3">DSM 16525</strain>
    </source>
</reference>
<evidence type="ECO:0000313" key="3">
    <source>
        <dbReference type="Proteomes" id="UP000183760"/>
    </source>
</evidence>
<dbReference type="EMBL" id="BJXR01000074">
    <property type="protein sequence ID" value="GEN13071.1"/>
    <property type="molecule type" value="Genomic_DNA"/>
</dbReference>
<dbReference type="PROSITE" id="PS51257">
    <property type="entry name" value="PROKAR_LIPOPROTEIN"/>
    <property type="match status" value="1"/>
</dbReference>
<dbReference type="AlphaFoldDB" id="A0A511TG03"/>
<accession>A0A511TG03</accession>
<protein>
    <recommendedName>
        <fullName evidence="5">Lipoprotein</fullName>
    </recommendedName>
</protein>
<dbReference type="SUPFAM" id="SSF63825">
    <property type="entry name" value="YWTD domain"/>
    <property type="match status" value="1"/>
</dbReference>
<dbReference type="Proteomes" id="UP000183760">
    <property type="component" value="Unassembled WGS sequence"/>
</dbReference>
<name>A0A511TG03_MYXFU</name>
<evidence type="ECO:0008006" key="5">
    <source>
        <dbReference type="Google" id="ProtNLM"/>
    </source>
</evidence>
<evidence type="ECO:0000313" key="4">
    <source>
        <dbReference type="Proteomes" id="UP000321514"/>
    </source>
</evidence>
<reference evidence="1 4" key="2">
    <citation type="submission" date="2019-07" db="EMBL/GenBank/DDBJ databases">
        <title>Whole genome shotgun sequence of Myxococcus fulvus NBRC 100333.</title>
        <authorList>
            <person name="Hosoyama A."/>
            <person name="Uohara A."/>
            <person name="Ohji S."/>
            <person name="Ichikawa N."/>
        </authorList>
    </citation>
    <scope>NUCLEOTIDE SEQUENCE [LARGE SCALE GENOMIC DNA]</scope>
    <source>
        <strain evidence="1 4">NBRC 100333</strain>
    </source>
</reference>
<dbReference type="OrthoDB" id="9811535at2"/>
<evidence type="ECO:0000313" key="2">
    <source>
        <dbReference type="EMBL" id="SEU41010.1"/>
    </source>
</evidence>
<organism evidence="1 4">
    <name type="scientific">Myxococcus fulvus</name>
    <dbReference type="NCBI Taxonomy" id="33"/>
    <lineage>
        <taxon>Bacteria</taxon>
        <taxon>Pseudomonadati</taxon>
        <taxon>Myxococcota</taxon>
        <taxon>Myxococcia</taxon>
        <taxon>Myxococcales</taxon>
        <taxon>Cystobacterineae</taxon>
        <taxon>Myxococcaceae</taxon>
        <taxon>Myxococcus</taxon>
    </lineage>
</organism>
<comment type="caution">
    <text evidence="1">The sequence shown here is derived from an EMBL/GenBank/DDBJ whole genome shotgun (WGS) entry which is preliminary data.</text>
</comment>
<proteinExistence type="predicted"/>
<dbReference type="Proteomes" id="UP000321514">
    <property type="component" value="Unassembled WGS sequence"/>
</dbReference>
<dbReference type="RefSeq" id="WP_074959136.1">
    <property type="nucleotide sequence ID" value="NZ_BJXR01000074.1"/>
</dbReference>
<gene>
    <name evidence="1" type="ORF">MFU01_81080</name>
    <name evidence="2" type="ORF">SAMN05443572_11651</name>
</gene>
<dbReference type="EMBL" id="FOIB01000016">
    <property type="protein sequence ID" value="SEU41010.1"/>
    <property type="molecule type" value="Genomic_DNA"/>
</dbReference>
<evidence type="ECO:0000313" key="1">
    <source>
        <dbReference type="EMBL" id="GEN13071.1"/>
    </source>
</evidence>
<keyword evidence="3" id="KW-1185">Reference proteome</keyword>